<dbReference type="PANTHER" id="PTHR42973">
    <property type="entry name" value="BINDING OXIDOREDUCTASE, PUTATIVE (AFU_ORTHOLOGUE AFUA_1G17690)-RELATED"/>
    <property type="match status" value="1"/>
</dbReference>
<dbReference type="InterPro" id="IPR050416">
    <property type="entry name" value="FAD-linked_Oxidoreductase"/>
</dbReference>
<dbReference type="GO" id="GO:0071949">
    <property type="term" value="F:FAD binding"/>
    <property type="evidence" value="ECO:0007669"/>
    <property type="project" value="InterPro"/>
</dbReference>
<dbReference type="STRING" id="3076.A0A2P6TU31"/>
<keyword evidence="4" id="KW-0274">FAD</keyword>
<comment type="cofactor">
    <cofactor evidence="1">
        <name>FAD</name>
        <dbReference type="ChEBI" id="CHEBI:57692"/>
    </cofactor>
</comment>
<dbReference type="InterPro" id="IPR006094">
    <property type="entry name" value="Oxid_FAD_bind_N"/>
</dbReference>
<keyword evidence="9" id="KW-1185">Reference proteome</keyword>
<dbReference type="InterPro" id="IPR016167">
    <property type="entry name" value="FAD-bd_PCMH_sub1"/>
</dbReference>
<evidence type="ECO:0000256" key="5">
    <source>
        <dbReference type="ARBA" id="ARBA00023002"/>
    </source>
</evidence>
<dbReference type="Gene3D" id="3.30.465.10">
    <property type="match status" value="1"/>
</dbReference>
<dbReference type="InterPro" id="IPR036318">
    <property type="entry name" value="FAD-bd_PCMH-like_sf"/>
</dbReference>
<evidence type="ECO:0000256" key="2">
    <source>
        <dbReference type="ARBA" id="ARBA00005466"/>
    </source>
</evidence>
<keyword evidence="6" id="KW-0732">Signal</keyword>
<evidence type="ECO:0000256" key="4">
    <source>
        <dbReference type="ARBA" id="ARBA00022827"/>
    </source>
</evidence>
<proteinExistence type="inferred from homology"/>
<keyword evidence="5" id="KW-0560">Oxidoreductase</keyword>
<dbReference type="Gene3D" id="3.40.462.20">
    <property type="match status" value="1"/>
</dbReference>
<dbReference type="InterPro" id="IPR016166">
    <property type="entry name" value="FAD-bd_PCMH"/>
</dbReference>
<protein>
    <submittedName>
        <fullName evidence="8">FAD-dependent oxidoreductase</fullName>
    </submittedName>
</protein>
<dbReference type="EMBL" id="LHPG02000006">
    <property type="protein sequence ID" value="PRW57563.1"/>
    <property type="molecule type" value="Genomic_DNA"/>
</dbReference>
<sequence length="562" mass="60526">MAGCRGPRTRRPGALLAALLLSAAGAAVARPITGSLVQCLEDRNIEVITGADYPAYVEASQTFSKLFRSWPSAIAYPNNTEEVAAAVKCAAKYNTAVRPRCGGHGNEGESVTTGALTIDLSRMSTIEMAKDADSVTVQAGARVGQVIAQLWKQSNGTRGYPGGQRPTVGVSGYTLGGGFGGTTRWAGLAGDNLIALTAVDGKGRILRADHTKNTDLLWASRGGGGGRIAIVTEFVLRTMDVGTKVTQLSAVIPRDRAVEVTDWWQTWQSSLPNKFTTRVDYTNKTEDGQISVELSGWCMGARSECYQELSASLDEEAPVRDLLVKLIKLNESDLEDSIQDVYLDAVLKGIGWDVPQGYTALEAVNDPQAWLGERSYYKYKTVILQEPLPPEGIQAVLDFAASGRRGTRVFDFQALGGAAADVPKLATAAANLRTADAILILRANSKNDEEEALAALHNATQVLDKLIKMVPRYQAYISFYDTDVVALADWQSAYYGDALEGLECANAKYDPFDIFKTPLDLASDKPNSYQADSEKCKPLLRKLGASAAAWSRHLMENGPARG</sequence>
<dbReference type="InterPro" id="IPR016169">
    <property type="entry name" value="FAD-bd_PCMH_sub2"/>
</dbReference>
<reference evidence="8 9" key="1">
    <citation type="journal article" date="2018" name="Plant J.">
        <title>Genome sequences of Chlorella sorokiniana UTEX 1602 and Micractinium conductrix SAG 241.80: implications to maltose excretion by a green alga.</title>
        <authorList>
            <person name="Arriola M.B."/>
            <person name="Velmurugan N."/>
            <person name="Zhang Y."/>
            <person name="Plunkett M.H."/>
            <person name="Hondzo H."/>
            <person name="Barney B.M."/>
        </authorList>
    </citation>
    <scope>NUCLEOTIDE SEQUENCE [LARGE SCALE GENOMIC DNA]</scope>
    <source>
        <strain evidence="9">UTEX 1602</strain>
    </source>
</reference>
<dbReference type="Pfam" id="PF01565">
    <property type="entry name" value="FAD_binding_4"/>
    <property type="match status" value="1"/>
</dbReference>
<name>A0A2P6TU31_CHLSO</name>
<evidence type="ECO:0000256" key="6">
    <source>
        <dbReference type="SAM" id="SignalP"/>
    </source>
</evidence>
<evidence type="ECO:0000313" key="8">
    <source>
        <dbReference type="EMBL" id="PRW57563.1"/>
    </source>
</evidence>
<dbReference type="SUPFAM" id="SSF56176">
    <property type="entry name" value="FAD-binding/transporter-associated domain-like"/>
    <property type="match status" value="1"/>
</dbReference>
<accession>A0A2P6TU31</accession>
<feature type="chain" id="PRO_5015183072" evidence="6">
    <location>
        <begin position="30"/>
        <end position="562"/>
    </location>
</feature>
<feature type="domain" description="FAD-binding PCMH-type" evidence="7">
    <location>
        <begin position="67"/>
        <end position="241"/>
    </location>
</feature>
<dbReference type="Gene3D" id="3.30.43.10">
    <property type="entry name" value="Uridine Diphospho-n-acetylenolpyruvylglucosamine Reductase, domain 2"/>
    <property type="match status" value="1"/>
</dbReference>
<comment type="caution">
    <text evidence="8">The sequence shown here is derived from an EMBL/GenBank/DDBJ whole genome shotgun (WGS) entry which is preliminary data.</text>
</comment>
<evidence type="ECO:0000256" key="3">
    <source>
        <dbReference type="ARBA" id="ARBA00022630"/>
    </source>
</evidence>
<feature type="signal peptide" evidence="6">
    <location>
        <begin position="1"/>
        <end position="29"/>
    </location>
</feature>
<comment type="similarity">
    <text evidence="2">Belongs to the oxygen-dependent FAD-linked oxidoreductase family.</text>
</comment>
<dbReference type="AlphaFoldDB" id="A0A2P6TU31"/>
<gene>
    <name evidence="8" type="ORF">C2E21_3542</name>
</gene>
<dbReference type="PANTHER" id="PTHR42973:SF39">
    <property type="entry name" value="FAD-BINDING PCMH-TYPE DOMAIN-CONTAINING PROTEIN"/>
    <property type="match status" value="1"/>
</dbReference>
<evidence type="ECO:0000313" key="9">
    <source>
        <dbReference type="Proteomes" id="UP000239899"/>
    </source>
</evidence>
<dbReference type="Proteomes" id="UP000239899">
    <property type="component" value="Unassembled WGS sequence"/>
</dbReference>
<dbReference type="OrthoDB" id="564417at2759"/>
<organism evidence="8 9">
    <name type="scientific">Chlorella sorokiniana</name>
    <name type="common">Freshwater green alga</name>
    <dbReference type="NCBI Taxonomy" id="3076"/>
    <lineage>
        <taxon>Eukaryota</taxon>
        <taxon>Viridiplantae</taxon>
        <taxon>Chlorophyta</taxon>
        <taxon>core chlorophytes</taxon>
        <taxon>Trebouxiophyceae</taxon>
        <taxon>Chlorellales</taxon>
        <taxon>Chlorellaceae</taxon>
        <taxon>Chlorella clade</taxon>
        <taxon>Chlorella</taxon>
    </lineage>
</organism>
<evidence type="ECO:0000259" key="7">
    <source>
        <dbReference type="PROSITE" id="PS51387"/>
    </source>
</evidence>
<keyword evidence="3" id="KW-0285">Flavoprotein</keyword>
<dbReference type="PROSITE" id="PS51387">
    <property type="entry name" value="FAD_PCMH"/>
    <property type="match status" value="1"/>
</dbReference>
<dbReference type="GO" id="GO:0016491">
    <property type="term" value="F:oxidoreductase activity"/>
    <property type="evidence" value="ECO:0007669"/>
    <property type="project" value="UniProtKB-KW"/>
</dbReference>
<evidence type="ECO:0000256" key="1">
    <source>
        <dbReference type="ARBA" id="ARBA00001974"/>
    </source>
</evidence>